<proteinExistence type="predicted"/>
<dbReference type="Proteomes" id="UP000028488">
    <property type="component" value="Chromosome"/>
</dbReference>
<accession>A0A076EK24</accession>
<protein>
    <submittedName>
        <fullName evidence="1">Uncharacterized protein</fullName>
    </submittedName>
</protein>
<organism evidence="1 2">
    <name type="scientific">Rhodococcus opacus</name>
    <name type="common">Nocardia opaca</name>
    <dbReference type="NCBI Taxonomy" id="37919"/>
    <lineage>
        <taxon>Bacteria</taxon>
        <taxon>Bacillati</taxon>
        <taxon>Actinomycetota</taxon>
        <taxon>Actinomycetes</taxon>
        <taxon>Mycobacteriales</taxon>
        <taxon>Nocardiaceae</taxon>
        <taxon>Rhodococcus</taxon>
    </lineage>
</organism>
<gene>
    <name evidence="1" type="ORF">EP51_13585</name>
</gene>
<dbReference type="eggNOG" id="ENOG50326YB">
    <property type="taxonomic scope" value="Bacteria"/>
</dbReference>
<evidence type="ECO:0000313" key="2">
    <source>
        <dbReference type="Proteomes" id="UP000028488"/>
    </source>
</evidence>
<dbReference type="RefSeq" id="WP_112300879.1">
    <property type="nucleotide sequence ID" value="NZ_CP008947.1"/>
</dbReference>
<dbReference type="EMBL" id="CP008947">
    <property type="protein sequence ID" value="AII05598.1"/>
    <property type="molecule type" value="Genomic_DNA"/>
</dbReference>
<dbReference type="InterPro" id="IPR010982">
    <property type="entry name" value="Lambda_DNA-bd_dom_sf"/>
</dbReference>
<reference evidence="1 2" key="1">
    <citation type="submission" date="2014-07" db="EMBL/GenBank/DDBJ databases">
        <title>Genome Sequence of Rhodococcus opacus Strain R7, a Biodegrader of Mono- and Polycyclic Aromatic Hydrocarbons.</title>
        <authorList>
            <person name="Di Gennaro P."/>
            <person name="Zampolli J."/>
            <person name="Presti I."/>
            <person name="Cappelletti M."/>
            <person name="D'Ursi P."/>
            <person name="Orro A."/>
            <person name="Mezzelani A."/>
            <person name="Milanesi L."/>
        </authorList>
    </citation>
    <scope>NUCLEOTIDE SEQUENCE [LARGE SCALE GENOMIC DNA]</scope>
    <source>
        <strain evidence="1 2">R7</strain>
    </source>
</reference>
<dbReference type="AlphaFoldDB" id="A0A076EK24"/>
<name>A0A076EK24_RHOOP</name>
<dbReference type="GO" id="GO:0003677">
    <property type="term" value="F:DNA binding"/>
    <property type="evidence" value="ECO:0007669"/>
    <property type="project" value="InterPro"/>
</dbReference>
<sequence>MNGVPLSVRVNRLFSLAHDLDGPEPGDDTVAAGVSRILGRPVEPSEIESLRRNDHPAPEPDVLRAVAQHFHAPEQYLAADGYHDYDTLVRFKIAVREAGVRHLSMRSLDASAEPTTAEMESLIPLLENLRRSHGPVPVAAPDPRQT</sequence>
<evidence type="ECO:0000313" key="1">
    <source>
        <dbReference type="EMBL" id="AII05598.1"/>
    </source>
</evidence>
<dbReference type="Gene3D" id="1.10.260.40">
    <property type="entry name" value="lambda repressor-like DNA-binding domains"/>
    <property type="match status" value="1"/>
</dbReference>